<reference evidence="4" key="1">
    <citation type="submission" date="2021-01" db="EMBL/GenBank/DDBJ databases">
        <authorList>
            <consortium name="Genoscope - CEA"/>
            <person name="William W."/>
        </authorList>
    </citation>
    <scope>NUCLEOTIDE SEQUENCE</scope>
</reference>
<feature type="domain" description="Myb-like" evidence="2">
    <location>
        <begin position="128"/>
        <end position="190"/>
    </location>
</feature>
<dbReference type="Proteomes" id="UP000689195">
    <property type="component" value="Unassembled WGS sequence"/>
</dbReference>
<dbReference type="SMART" id="SM00717">
    <property type="entry name" value="SANT"/>
    <property type="match status" value="3"/>
</dbReference>
<dbReference type="GO" id="GO:0000981">
    <property type="term" value="F:DNA-binding transcription factor activity, RNA polymerase II-specific"/>
    <property type="evidence" value="ECO:0007669"/>
    <property type="project" value="TreeGrafter"/>
</dbReference>
<evidence type="ECO:0000259" key="3">
    <source>
        <dbReference type="PROSITE" id="PS51294"/>
    </source>
</evidence>
<feature type="coiled-coil region" evidence="1">
    <location>
        <begin position="294"/>
        <end position="327"/>
    </location>
</feature>
<dbReference type="GO" id="GO:0000978">
    <property type="term" value="F:RNA polymerase II cis-regulatory region sequence-specific DNA binding"/>
    <property type="evidence" value="ECO:0007669"/>
    <property type="project" value="TreeGrafter"/>
</dbReference>
<dbReference type="GO" id="GO:0005634">
    <property type="term" value="C:nucleus"/>
    <property type="evidence" value="ECO:0007669"/>
    <property type="project" value="TreeGrafter"/>
</dbReference>
<dbReference type="Pfam" id="PF13921">
    <property type="entry name" value="Myb_DNA-bind_6"/>
    <property type="match status" value="1"/>
</dbReference>
<dbReference type="InterPro" id="IPR050560">
    <property type="entry name" value="MYB_TF"/>
</dbReference>
<dbReference type="PANTHER" id="PTHR45614">
    <property type="entry name" value="MYB PROTEIN-RELATED"/>
    <property type="match status" value="1"/>
</dbReference>
<dbReference type="PROSITE" id="PS50090">
    <property type="entry name" value="MYB_LIKE"/>
    <property type="match status" value="3"/>
</dbReference>
<dbReference type="PANTHER" id="PTHR45614:SF274">
    <property type="entry name" value="MYB-LIKE DNA-BINDING PROTEIN"/>
    <property type="match status" value="1"/>
</dbReference>
<dbReference type="CDD" id="cd00167">
    <property type="entry name" value="SANT"/>
    <property type="match status" value="2"/>
</dbReference>
<evidence type="ECO:0000313" key="4">
    <source>
        <dbReference type="EMBL" id="CAD8180270.1"/>
    </source>
</evidence>
<dbReference type="OrthoDB" id="306004at2759"/>
<gene>
    <name evidence="4" type="ORF">PPENT_87.1.T0740022</name>
</gene>
<organism evidence="4 5">
    <name type="scientific">Paramecium pentaurelia</name>
    <dbReference type="NCBI Taxonomy" id="43138"/>
    <lineage>
        <taxon>Eukaryota</taxon>
        <taxon>Sar</taxon>
        <taxon>Alveolata</taxon>
        <taxon>Ciliophora</taxon>
        <taxon>Intramacronucleata</taxon>
        <taxon>Oligohymenophorea</taxon>
        <taxon>Peniculida</taxon>
        <taxon>Parameciidae</taxon>
        <taxon>Paramecium</taxon>
    </lineage>
</organism>
<name>A0A8S1VSP1_9CILI</name>
<dbReference type="AlphaFoldDB" id="A0A8S1VSP1"/>
<protein>
    <submittedName>
        <fullName evidence="4">Uncharacterized protein</fullName>
    </submittedName>
</protein>
<proteinExistence type="predicted"/>
<sequence length="487" mass="57633">MQFIDSYLMDDFHLKFLNFFSEVKGIRNIRFNCIRDEFNLNNDTFPEDQEVFNIQQANKLNLQSQPNKPKKNWTDDDKKVLIWLVGKWVTQNQRDIDLISDSDWNVIASMMPRRDSFACKQKWLQMFKLPLQQAPWTPVEDNILQTIIQDFENQNKGNQWSQMAQILNKVNNQQVHRNGKQCRERWNNHLNPNINRNPWQLSEDLDLMCQAKKLGKKWALISKKLKIARSENNVKNRFNCLIKKERNNKSGQNLLMIRKKKEKDEINSQKSSISNLQSSEELSLEEIKLINIIIKKIECRINQSDNLKQKKERKEEVKEENSKSLKKVKGEQHKEFYKEFKEKIQHLYNMKSLQINLIGSDLKDDEITTLMPCLIHQGNHQIYFATPEQFYIYLNQCSETNQLGISSENYLSIPNGQGSFMYDHKIFRSNAMLQSREYYQGQYGIFNQRSQVNQNHVGYCSSINSLPYQIGLSPYPSHAILTYQLQK</sequence>
<dbReference type="InterPro" id="IPR017930">
    <property type="entry name" value="Myb_dom"/>
</dbReference>
<feature type="domain" description="Myb-like" evidence="2">
    <location>
        <begin position="191"/>
        <end position="242"/>
    </location>
</feature>
<feature type="domain" description="Myb-like" evidence="2">
    <location>
        <begin position="65"/>
        <end position="127"/>
    </location>
</feature>
<accession>A0A8S1VSP1</accession>
<evidence type="ECO:0000313" key="5">
    <source>
        <dbReference type="Proteomes" id="UP000689195"/>
    </source>
</evidence>
<evidence type="ECO:0000256" key="1">
    <source>
        <dbReference type="SAM" id="Coils"/>
    </source>
</evidence>
<dbReference type="PROSITE" id="PS51294">
    <property type="entry name" value="HTH_MYB"/>
    <property type="match status" value="1"/>
</dbReference>
<keyword evidence="5" id="KW-1185">Reference proteome</keyword>
<feature type="domain" description="HTH myb-type" evidence="3">
    <location>
        <begin position="191"/>
        <end position="246"/>
    </location>
</feature>
<comment type="caution">
    <text evidence="4">The sequence shown here is derived from an EMBL/GenBank/DDBJ whole genome shotgun (WGS) entry which is preliminary data.</text>
</comment>
<dbReference type="InterPro" id="IPR001005">
    <property type="entry name" value="SANT/Myb"/>
</dbReference>
<dbReference type="EMBL" id="CAJJDO010000074">
    <property type="protein sequence ID" value="CAD8180270.1"/>
    <property type="molecule type" value="Genomic_DNA"/>
</dbReference>
<evidence type="ECO:0000259" key="2">
    <source>
        <dbReference type="PROSITE" id="PS50090"/>
    </source>
</evidence>
<keyword evidence="1" id="KW-0175">Coiled coil</keyword>